<dbReference type="RefSeq" id="YP_008003541.1">
    <property type="nucleotide sequence ID" value="NC_021246.1"/>
</dbReference>
<proteinExistence type="predicted"/>
<dbReference type="KEGG" id="vg:15613646"/>
<keyword evidence="2" id="KW-1185">Reference proteome</keyword>
<dbReference type="EMBL" id="HF679134">
    <property type="protein sequence ID" value="CCU56222.1"/>
    <property type="molecule type" value="Genomic_DNA"/>
</dbReference>
<reference evidence="1 2" key="1">
    <citation type="journal article" date="2013" name="J. Virol.">
        <title>New Insights into the Evolution of Entomopoxvirinae from the Complete Genome Sequences of Four Entomopoxviruses Infecting Adoxophyes honmai, Choristoneura biennis, Choristoneura rosaceana, and Mythimna separata.</title>
        <authorList>
            <person name="Theze J."/>
            <person name="Takatsuka J."/>
            <person name="Li Z."/>
            <person name="Gallais J."/>
            <person name="Doucet D."/>
            <person name="Arif B."/>
            <person name="Nakai M."/>
            <person name="Herniou E.A."/>
        </authorList>
    </citation>
    <scope>NUCLEOTIDE SEQUENCE [LARGE SCALE GENOMIC DNA]</scope>
</reference>
<name>A0A916KQ01_9POXV</name>
<dbReference type="GeneID" id="15613646"/>
<dbReference type="Proteomes" id="UP000792671">
    <property type="component" value="Genome"/>
</dbReference>
<protein>
    <submittedName>
        <fullName evidence="1">Uncharacterized protein</fullName>
    </submittedName>
</protein>
<organism evidence="1 2">
    <name type="scientific">Mythimna separata entomopoxvirus 'L'</name>
    <dbReference type="NCBI Taxonomy" id="1293572"/>
    <lineage>
        <taxon>Viruses</taxon>
        <taxon>Varidnaviria</taxon>
        <taxon>Bamfordvirae</taxon>
        <taxon>Nucleocytoviricota</taxon>
        <taxon>Pokkesviricetes</taxon>
        <taxon>Chitovirales</taxon>
        <taxon>Poxviridae</taxon>
        <taxon>Entomopoxvirinae</taxon>
        <taxon>Betaentomopoxvirus</taxon>
        <taxon>Betaentomopoxvirus mseparata</taxon>
        <taxon>Mythimna separata entomopoxvirus</taxon>
    </lineage>
</organism>
<gene>
    <name evidence="1" type="ORF">MYSEV_024</name>
</gene>
<evidence type="ECO:0000313" key="1">
    <source>
        <dbReference type="EMBL" id="CCU56222.1"/>
    </source>
</evidence>
<accession>A0A916KQ01</accession>
<evidence type="ECO:0000313" key="2">
    <source>
        <dbReference type="Proteomes" id="UP000792671"/>
    </source>
</evidence>
<sequence>MDDFINEIMTDNTNDNNNVEFKIKYRKLPKIIKYNKKKNNLLILKVDIDKNNNRIYKWENKYGKVLHSEIIEKK</sequence>